<evidence type="ECO:0000256" key="1">
    <source>
        <dbReference type="SAM" id="Phobius"/>
    </source>
</evidence>
<feature type="transmembrane region" description="Helical" evidence="1">
    <location>
        <begin position="43"/>
        <end position="64"/>
    </location>
</feature>
<dbReference type="Proteomes" id="UP001148786">
    <property type="component" value="Unassembled WGS sequence"/>
</dbReference>
<organism evidence="2 3">
    <name type="scientific">Agrocybe chaxingu</name>
    <dbReference type="NCBI Taxonomy" id="84603"/>
    <lineage>
        <taxon>Eukaryota</taxon>
        <taxon>Fungi</taxon>
        <taxon>Dikarya</taxon>
        <taxon>Basidiomycota</taxon>
        <taxon>Agaricomycotina</taxon>
        <taxon>Agaricomycetes</taxon>
        <taxon>Agaricomycetidae</taxon>
        <taxon>Agaricales</taxon>
        <taxon>Agaricineae</taxon>
        <taxon>Strophariaceae</taxon>
        <taxon>Agrocybe</taxon>
    </lineage>
</organism>
<comment type="caution">
    <text evidence="2">The sequence shown here is derived from an EMBL/GenBank/DDBJ whole genome shotgun (WGS) entry which is preliminary data.</text>
</comment>
<dbReference type="AlphaFoldDB" id="A0A9W8K5K7"/>
<evidence type="ECO:0000313" key="2">
    <source>
        <dbReference type="EMBL" id="KAJ3507238.1"/>
    </source>
</evidence>
<name>A0A9W8K5K7_9AGAR</name>
<gene>
    <name evidence="2" type="ORF">NLJ89_g6420</name>
</gene>
<keyword evidence="1" id="KW-0812">Transmembrane</keyword>
<accession>A0A9W8K5K7</accession>
<evidence type="ECO:0008006" key="4">
    <source>
        <dbReference type="Google" id="ProtNLM"/>
    </source>
</evidence>
<feature type="transmembrane region" description="Helical" evidence="1">
    <location>
        <begin position="85"/>
        <end position="111"/>
    </location>
</feature>
<sequence length="172" mass="19183">MITENHPFSALSRQLEQLLWASIIISTAVAAISLVNLGRLSLFMAPVLFMVTALHHGILLGLHHRDRKKSAEDLKGTLAPTAHKASIVFCWILVVFWIICVLAVVIVSVLIMANNQFEGWERLAGYIEIPMEVAEIVLLIVIAVKCRTQRRSTMIEPAHVDWENYGTTNTAV</sequence>
<evidence type="ECO:0000313" key="3">
    <source>
        <dbReference type="Proteomes" id="UP001148786"/>
    </source>
</evidence>
<keyword evidence="1" id="KW-0472">Membrane</keyword>
<dbReference type="EMBL" id="JANKHO010000680">
    <property type="protein sequence ID" value="KAJ3507238.1"/>
    <property type="molecule type" value="Genomic_DNA"/>
</dbReference>
<reference evidence="2" key="1">
    <citation type="submission" date="2022-07" db="EMBL/GenBank/DDBJ databases">
        <title>Genome Sequence of Agrocybe chaxingu.</title>
        <authorList>
            <person name="Buettner E."/>
        </authorList>
    </citation>
    <scope>NUCLEOTIDE SEQUENCE</scope>
    <source>
        <strain evidence="2">MP-N11</strain>
    </source>
</reference>
<keyword evidence="3" id="KW-1185">Reference proteome</keyword>
<feature type="transmembrane region" description="Helical" evidence="1">
    <location>
        <begin position="18"/>
        <end position="37"/>
    </location>
</feature>
<protein>
    <recommendedName>
        <fullName evidence="4">Transmembrane protein</fullName>
    </recommendedName>
</protein>
<dbReference type="OrthoDB" id="2939553at2759"/>
<proteinExistence type="predicted"/>
<keyword evidence="1" id="KW-1133">Transmembrane helix</keyword>
<feature type="transmembrane region" description="Helical" evidence="1">
    <location>
        <begin position="123"/>
        <end position="144"/>
    </location>
</feature>